<feature type="chain" id="PRO_5017000535" description="Secreted protein" evidence="2">
    <location>
        <begin position="18"/>
        <end position="163"/>
    </location>
</feature>
<evidence type="ECO:0000256" key="1">
    <source>
        <dbReference type="SAM" id="MobiDB-lite"/>
    </source>
</evidence>
<feature type="signal peptide" evidence="2">
    <location>
        <begin position="1"/>
        <end position="17"/>
    </location>
</feature>
<reference evidence="3" key="2">
    <citation type="submission" date="2015-07" db="EMBL/GenBank/DDBJ databases">
        <authorList>
            <person name="Noorani M."/>
        </authorList>
    </citation>
    <scope>NUCLEOTIDE SEQUENCE</scope>
    <source>
        <strain evidence="3">Yugu1</strain>
    </source>
</reference>
<protein>
    <recommendedName>
        <fullName evidence="4">Secreted protein</fullName>
    </recommendedName>
</protein>
<reference evidence="3" key="1">
    <citation type="journal article" date="2012" name="Nat. Biotechnol.">
        <title>Reference genome sequence of the model plant Setaria.</title>
        <authorList>
            <person name="Bennetzen J.L."/>
            <person name="Schmutz J."/>
            <person name="Wang H."/>
            <person name="Percifield R."/>
            <person name="Hawkins J."/>
            <person name="Pontaroli A.C."/>
            <person name="Estep M."/>
            <person name="Feng L."/>
            <person name="Vaughn J.N."/>
            <person name="Grimwood J."/>
            <person name="Jenkins J."/>
            <person name="Barry K."/>
            <person name="Lindquist E."/>
            <person name="Hellsten U."/>
            <person name="Deshpande S."/>
            <person name="Wang X."/>
            <person name="Wu X."/>
            <person name="Mitros T."/>
            <person name="Triplett J."/>
            <person name="Yang X."/>
            <person name="Ye C.Y."/>
            <person name="Mauro-Herrera M."/>
            <person name="Wang L."/>
            <person name="Li P."/>
            <person name="Sharma M."/>
            <person name="Sharma R."/>
            <person name="Ronald P.C."/>
            <person name="Panaud O."/>
            <person name="Kellogg E.A."/>
            <person name="Brutnell T.P."/>
            <person name="Doust A.N."/>
            <person name="Tuskan G.A."/>
            <person name="Rokhsar D."/>
            <person name="Devos K.M."/>
        </authorList>
    </citation>
    <scope>NUCLEOTIDE SEQUENCE [LARGE SCALE GENOMIC DNA]</scope>
    <source>
        <strain evidence="3">Yugu1</strain>
    </source>
</reference>
<evidence type="ECO:0000313" key="3">
    <source>
        <dbReference type="EMBL" id="RCV36494.1"/>
    </source>
</evidence>
<dbReference type="EMBL" id="CM003534">
    <property type="protein sequence ID" value="RCV36494.1"/>
    <property type="molecule type" value="Genomic_DNA"/>
</dbReference>
<organism evidence="3">
    <name type="scientific">Setaria italica</name>
    <name type="common">Foxtail millet</name>
    <name type="synonym">Panicum italicum</name>
    <dbReference type="NCBI Taxonomy" id="4555"/>
    <lineage>
        <taxon>Eukaryota</taxon>
        <taxon>Viridiplantae</taxon>
        <taxon>Streptophyta</taxon>
        <taxon>Embryophyta</taxon>
        <taxon>Tracheophyta</taxon>
        <taxon>Spermatophyta</taxon>
        <taxon>Magnoliopsida</taxon>
        <taxon>Liliopsida</taxon>
        <taxon>Poales</taxon>
        <taxon>Poaceae</taxon>
        <taxon>PACMAD clade</taxon>
        <taxon>Panicoideae</taxon>
        <taxon>Panicodae</taxon>
        <taxon>Paniceae</taxon>
        <taxon>Cenchrinae</taxon>
        <taxon>Setaria</taxon>
    </lineage>
</organism>
<accession>A0A368S2C8</accession>
<gene>
    <name evidence="3" type="ORF">SETIT_7G323300v2</name>
</gene>
<proteinExistence type="predicted"/>
<sequence length="163" mass="18261">MGTYFFLFFSELIFFLGTESPKEHVCSLTAREALLDSPWPSWLASTACFAKSQYRSNCDLHLSMRTMRSGASRRRAGWEARDGAGTTQDAGGAGRGRCAGRRRCSVPRHGRISRCSFFTNIWPPWCSLLKGLLPIPFPFVFGVPCFRQDHNCFLNKVSSVPLA</sequence>
<name>A0A368S2C8_SETIT</name>
<evidence type="ECO:0008006" key="4">
    <source>
        <dbReference type="Google" id="ProtNLM"/>
    </source>
</evidence>
<feature type="region of interest" description="Disordered" evidence="1">
    <location>
        <begin position="75"/>
        <end position="97"/>
    </location>
</feature>
<dbReference type="AlphaFoldDB" id="A0A368S2C8"/>
<evidence type="ECO:0000256" key="2">
    <source>
        <dbReference type="SAM" id="SignalP"/>
    </source>
</evidence>
<keyword evidence="2" id="KW-0732">Signal</keyword>